<sequence length="219" mass="24902">MAFGKFANAGQTCIAPDYAFVHEQIYEAFKSEVRQAIQDFYGKDPLQSEAYGRIVNVSHFERLKSYVPEARVNEAELKIEPCLLDAPDPDSPVMQDEIFGPILPIYPYSKIEEVIAFINARPKPLALYLFTTNRQLERQVLFETSSGGVCINDTLMHIAGTYLPFGGVGESGMGSYHGYQNFRTFSHERSVLRQTSLFDFKFRYPGAKNAEKILRFVFK</sequence>
<evidence type="ECO:0000259" key="3">
    <source>
        <dbReference type="Pfam" id="PF00171"/>
    </source>
</evidence>
<dbReference type="InterPro" id="IPR012394">
    <property type="entry name" value="Aldehyde_DH_NAD(P)"/>
</dbReference>
<dbReference type="Gene3D" id="3.40.309.10">
    <property type="entry name" value="Aldehyde Dehydrogenase, Chain A, domain 2"/>
    <property type="match status" value="1"/>
</dbReference>
<dbReference type="PANTHER" id="PTHR43570:SF16">
    <property type="entry name" value="ALDEHYDE DEHYDROGENASE TYPE III, ISOFORM Q"/>
    <property type="match status" value="1"/>
</dbReference>
<evidence type="ECO:0000313" key="4">
    <source>
        <dbReference type="EMBL" id="EUJ31834.1"/>
    </source>
</evidence>
<dbReference type="PROSITE" id="PS00070">
    <property type="entry name" value="ALDEHYDE_DEHYDR_CYS"/>
    <property type="match status" value="1"/>
</dbReference>
<evidence type="ECO:0000256" key="2">
    <source>
        <dbReference type="ARBA" id="ARBA00023002"/>
    </source>
</evidence>
<keyword evidence="2" id="KW-0560">Oxidoreductase</keyword>
<evidence type="ECO:0000256" key="1">
    <source>
        <dbReference type="ARBA" id="ARBA00009986"/>
    </source>
</evidence>
<dbReference type="EMBL" id="AODF01000015">
    <property type="protein sequence ID" value="EUJ31834.1"/>
    <property type="molecule type" value="Genomic_DNA"/>
</dbReference>
<keyword evidence="5" id="KW-1185">Reference proteome</keyword>
<dbReference type="PANTHER" id="PTHR43570">
    <property type="entry name" value="ALDEHYDE DEHYDROGENASE"/>
    <property type="match status" value="1"/>
</dbReference>
<dbReference type="InterPro" id="IPR015590">
    <property type="entry name" value="Aldehyde_DH_dom"/>
</dbReference>
<gene>
    <name evidence="4" type="ORF">MFLO_08512</name>
</gene>
<feature type="domain" description="Aldehyde dehydrogenase" evidence="3">
    <location>
        <begin position="2"/>
        <end position="190"/>
    </location>
</feature>
<dbReference type="Gene3D" id="3.40.605.10">
    <property type="entry name" value="Aldehyde Dehydrogenase, Chain A, domain 1"/>
    <property type="match status" value="1"/>
</dbReference>
<dbReference type="InterPro" id="IPR016162">
    <property type="entry name" value="Ald_DH_N"/>
</dbReference>
<dbReference type="InterPro" id="IPR016161">
    <property type="entry name" value="Ald_DH/histidinol_DH"/>
</dbReference>
<dbReference type="InterPro" id="IPR016160">
    <property type="entry name" value="Ald_DH_CS_CYS"/>
</dbReference>
<organism evidence="4 5">
    <name type="scientific">Listeria floridensis FSL S10-1187</name>
    <dbReference type="NCBI Taxonomy" id="1265817"/>
    <lineage>
        <taxon>Bacteria</taxon>
        <taxon>Bacillati</taxon>
        <taxon>Bacillota</taxon>
        <taxon>Bacilli</taxon>
        <taxon>Bacillales</taxon>
        <taxon>Listeriaceae</taxon>
        <taxon>Listeria</taxon>
    </lineage>
</organism>
<comment type="similarity">
    <text evidence="1">Belongs to the aldehyde dehydrogenase family.</text>
</comment>
<dbReference type="Pfam" id="PF00171">
    <property type="entry name" value="Aldedh"/>
    <property type="match status" value="1"/>
</dbReference>
<reference evidence="4 5" key="1">
    <citation type="journal article" date="2014" name="Int. J. Syst. Evol. Microbiol.">
        <title>Listeria floridensis sp. nov., Listeria aquatica sp. nov., Listeria cornellensis sp. nov., Listeria riparia sp. nov. and Listeria grandensis sp. nov., from agricultural and natural environments.</title>
        <authorList>
            <person name="den Bakker H.C."/>
            <person name="Warchocki S."/>
            <person name="Wright E.M."/>
            <person name="Allred A.F."/>
            <person name="Ahlstrom C."/>
            <person name="Manuel C.S."/>
            <person name="Stasiewicz M.J."/>
            <person name="Burrell A."/>
            <person name="Roof S."/>
            <person name="Strawn L."/>
            <person name="Fortes E.D."/>
            <person name="Nightingale K.K."/>
            <person name="Kephart D."/>
            <person name="Wiedmann M."/>
        </authorList>
    </citation>
    <scope>NUCLEOTIDE SEQUENCE [LARGE SCALE GENOMIC DNA]</scope>
    <source>
        <strain evidence="4 5">FSL S10-1187</strain>
    </source>
</reference>
<proteinExistence type="inferred from homology"/>
<dbReference type="InterPro" id="IPR016163">
    <property type="entry name" value="Ald_DH_C"/>
</dbReference>
<accession>A0ABN0RFD1</accession>
<protein>
    <recommendedName>
        <fullName evidence="3">Aldehyde dehydrogenase domain-containing protein</fullName>
    </recommendedName>
</protein>
<comment type="caution">
    <text evidence="4">The sequence shown here is derived from an EMBL/GenBank/DDBJ whole genome shotgun (WGS) entry which is preliminary data.</text>
</comment>
<name>A0ABN0RFD1_9LIST</name>
<evidence type="ECO:0000313" key="5">
    <source>
        <dbReference type="Proteomes" id="UP000019249"/>
    </source>
</evidence>
<dbReference type="SUPFAM" id="SSF53720">
    <property type="entry name" value="ALDH-like"/>
    <property type="match status" value="1"/>
</dbReference>
<dbReference type="Proteomes" id="UP000019249">
    <property type="component" value="Unassembled WGS sequence"/>
</dbReference>